<name>A0A0M5JA89_DROBS</name>
<dbReference type="OrthoDB" id="10051896at2759"/>
<dbReference type="InterPro" id="IPR001314">
    <property type="entry name" value="Peptidase_S1A"/>
</dbReference>
<keyword evidence="13" id="KW-1185">Reference proteome</keyword>
<dbReference type="Gene3D" id="2.40.10.10">
    <property type="entry name" value="Trypsin-like serine proteases"/>
    <property type="match status" value="1"/>
</dbReference>
<dbReference type="GO" id="GO:0005576">
    <property type="term" value="C:extracellular region"/>
    <property type="evidence" value="ECO:0007669"/>
    <property type="project" value="UniProtKB-SubCell"/>
</dbReference>
<protein>
    <recommendedName>
        <fullName evidence="10">trypsin</fullName>
        <ecNumber evidence="10">3.4.21.4</ecNumber>
    </recommendedName>
</protein>
<evidence type="ECO:0000256" key="2">
    <source>
        <dbReference type="ARBA" id="ARBA00007664"/>
    </source>
</evidence>
<evidence type="ECO:0000256" key="7">
    <source>
        <dbReference type="ARBA" id="ARBA00023145"/>
    </source>
</evidence>
<dbReference type="SUPFAM" id="SSF50494">
    <property type="entry name" value="Trypsin-like serine proteases"/>
    <property type="match status" value="1"/>
</dbReference>
<evidence type="ECO:0000259" key="11">
    <source>
        <dbReference type="PROSITE" id="PS50240"/>
    </source>
</evidence>
<dbReference type="PRINTS" id="PR00722">
    <property type="entry name" value="CHYMOTRYPSIN"/>
</dbReference>
<keyword evidence="3" id="KW-0645">Protease</keyword>
<keyword evidence="7" id="KW-0865">Zymogen</keyword>
<feature type="domain" description="Peptidase S1" evidence="11">
    <location>
        <begin position="35"/>
        <end position="242"/>
    </location>
</feature>
<proteinExistence type="inferred from homology"/>
<evidence type="ECO:0000256" key="10">
    <source>
        <dbReference type="ARBA" id="ARBA00038868"/>
    </source>
</evidence>
<evidence type="ECO:0000256" key="3">
    <source>
        <dbReference type="ARBA" id="ARBA00022670"/>
    </source>
</evidence>
<evidence type="ECO:0000256" key="4">
    <source>
        <dbReference type="ARBA" id="ARBA00022729"/>
    </source>
</evidence>
<dbReference type="EC" id="3.4.21.4" evidence="10"/>
<dbReference type="SMART" id="SM00020">
    <property type="entry name" value="Tryp_SPc"/>
    <property type="match status" value="1"/>
</dbReference>
<evidence type="ECO:0000256" key="8">
    <source>
        <dbReference type="ARBA" id="ARBA00023157"/>
    </source>
</evidence>
<dbReference type="PROSITE" id="PS50240">
    <property type="entry name" value="TRYPSIN_DOM"/>
    <property type="match status" value="1"/>
</dbReference>
<dbReference type="CDD" id="cd00190">
    <property type="entry name" value="Tryp_SPc"/>
    <property type="match status" value="1"/>
</dbReference>
<dbReference type="SMR" id="A0A0M5JA89"/>
<dbReference type="AlphaFoldDB" id="A0A0M5JA89"/>
<evidence type="ECO:0000256" key="5">
    <source>
        <dbReference type="ARBA" id="ARBA00022801"/>
    </source>
</evidence>
<dbReference type="InterPro" id="IPR001254">
    <property type="entry name" value="Trypsin_dom"/>
</dbReference>
<evidence type="ECO:0000313" key="13">
    <source>
        <dbReference type="Proteomes" id="UP000494163"/>
    </source>
</evidence>
<dbReference type="InterPro" id="IPR018114">
    <property type="entry name" value="TRYPSIN_HIS"/>
</dbReference>
<keyword evidence="5" id="KW-0378">Hydrolase</keyword>
<dbReference type="GO" id="GO:0004252">
    <property type="term" value="F:serine-type endopeptidase activity"/>
    <property type="evidence" value="ECO:0007669"/>
    <property type="project" value="UniProtKB-EC"/>
</dbReference>
<dbReference type="InterPro" id="IPR009003">
    <property type="entry name" value="Peptidase_S1_PA"/>
</dbReference>
<keyword evidence="6" id="KW-0720">Serine protease</keyword>
<dbReference type="GO" id="GO:0006508">
    <property type="term" value="P:proteolysis"/>
    <property type="evidence" value="ECO:0007669"/>
    <property type="project" value="UniProtKB-KW"/>
</dbReference>
<comment type="subcellular location">
    <subcellularLocation>
        <location evidence="1">Secreted</location>
        <location evidence="1">Extracellular space</location>
    </subcellularLocation>
</comment>
<evidence type="ECO:0000313" key="12">
    <source>
        <dbReference type="EMBL" id="ALC41918.1"/>
    </source>
</evidence>
<sequence length="242" mass="26130">MKLLQQLGRLQGKPSHVIVIQPASHALSRALWVGFVVNLRNNGRFSCGGTLVHRLHVVTAAHCVAGIAASRLSVQAGVSSLSERGQIRRVSRYFVPPAYNSNSYNWDVAVVRLQSAITGINVAPLCSSQWRAGAFMRVSGWGATRYGNSGGTNQLRTVQLQIIRRDTCQRRYGSRTRLQPSNFCAFTRGRDACTGDSGTGAIYNNQLCGIVSVGLGCASGNFPGIYTSINVARSFINGIIRS</sequence>
<evidence type="ECO:0000256" key="1">
    <source>
        <dbReference type="ARBA" id="ARBA00004239"/>
    </source>
</evidence>
<comment type="similarity">
    <text evidence="2">Belongs to the peptidase S1 family.</text>
</comment>
<dbReference type="PROSITE" id="PS00134">
    <property type="entry name" value="TRYPSIN_HIS"/>
    <property type="match status" value="1"/>
</dbReference>
<dbReference type="EMBL" id="CP012524">
    <property type="protein sequence ID" value="ALC41918.1"/>
    <property type="molecule type" value="Genomic_DNA"/>
</dbReference>
<evidence type="ECO:0000256" key="9">
    <source>
        <dbReference type="ARBA" id="ARBA00036320"/>
    </source>
</evidence>
<keyword evidence="8" id="KW-1015">Disulfide bond</keyword>
<organism evidence="12 13">
    <name type="scientific">Drosophila busckii</name>
    <name type="common">Fruit fly</name>
    <dbReference type="NCBI Taxonomy" id="30019"/>
    <lineage>
        <taxon>Eukaryota</taxon>
        <taxon>Metazoa</taxon>
        <taxon>Ecdysozoa</taxon>
        <taxon>Arthropoda</taxon>
        <taxon>Hexapoda</taxon>
        <taxon>Insecta</taxon>
        <taxon>Pterygota</taxon>
        <taxon>Neoptera</taxon>
        <taxon>Endopterygota</taxon>
        <taxon>Diptera</taxon>
        <taxon>Brachycera</taxon>
        <taxon>Muscomorpha</taxon>
        <taxon>Ephydroidea</taxon>
        <taxon>Drosophilidae</taxon>
        <taxon>Drosophila</taxon>
    </lineage>
</organism>
<keyword evidence="4" id="KW-0732">Signal</keyword>
<dbReference type="PANTHER" id="PTHR24276">
    <property type="entry name" value="POLYSERASE-RELATED"/>
    <property type="match status" value="1"/>
</dbReference>
<dbReference type="Pfam" id="PF00089">
    <property type="entry name" value="Trypsin"/>
    <property type="match status" value="1"/>
</dbReference>
<accession>A0A0M5JA89</accession>
<dbReference type="Proteomes" id="UP000494163">
    <property type="component" value="Chromosome 2R"/>
</dbReference>
<dbReference type="STRING" id="30019.A0A0M5JA89"/>
<dbReference type="InterPro" id="IPR043504">
    <property type="entry name" value="Peptidase_S1_PA_chymotrypsin"/>
</dbReference>
<evidence type="ECO:0000256" key="6">
    <source>
        <dbReference type="ARBA" id="ARBA00022825"/>
    </source>
</evidence>
<comment type="catalytic activity">
    <reaction evidence="9">
        <text>Preferential cleavage: Arg-|-Xaa, Lys-|-Xaa.</text>
        <dbReference type="EC" id="3.4.21.4"/>
    </reaction>
</comment>
<dbReference type="FunFam" id="2.40.10.10:FF:000034">
    <property type="entry name" value="Eupolytin"/>
    <property type="match status" value="1"/>
</dbReference>
<dbReference type="InterPro" id="IPR050430">
    <property type="entry name" value="Peptidase_S1"/>
</dbReference>
<reference evidence="12 13" key="1">
    <citation type="submission" date="2015-08" db="EMBL/GenBank/DDBJ databases">
        <title>Ancestral chromatin configuration constrains chromatin evolution on differentiating sex chromosomes in Drosophila.</title>
        <authorList>
            <person name="Zhou Q."/>
            <person name="Bachtrog D."/>
        </authorList>
    </citation>
    <scope>NUCLEOTIDE SEQUENCE [LARGE SCALE GENOMIC DNA]</scope>
    <source>
        <tissue evidence="12">Whole larvae</tissue>
    </source>
</reference>
<gene>
    <name evidence="12" type="ORF">Dbus_chr2Rg1497</name>
</gene>
<dbReference type="OMA" id="YMRVSGW"/>
<dbReference type="PANTHER" id="PTHR24276:SF91">
    <property type="entry name" value="AT26814P-RELATED"/>
    <property type="match status" value="1"/>
</dbReference>